<dbReference type="PROSITE" id="PS50059">
    <property type="entry name" value="FKBP_PPIASE"/>
    <property type="match status" value="1"/>
</dbReference>
<evidence type="ECO:0000256" key="6">
    <source>
        <dbReference type="ARBA" id="ARBA00023186"/>
    </source>
</evidence>
<dbReference type="InterPro" id="IPR005215">
    <property type="entry name" value="Trig_fac"/>
</dbReference>
<comment type="subcellular location">
    <subcellularLocation>
        <location evidence="2">Cytoplasm</location>
    </subcellularLocation>
</comment>
<accession>A0A3E4LYA1</accession>
<dbReference type="SUPFAM" id="SSF54534">
    <property type="entry name" value="FKBP-like"/>
    <property type="match status" value="1"/>
</dbReference>
<sequence length="373" mass="41144">MKKGLMVALAAIAVTVSVAGCGGDGKLSNDYVTVNQYKGLEIAKVEKKEVSDDDVEQTIQSRLLSSGKTDGLTKDGAAEDGDWVNIDYSGSVDGTAFDGGTSTGYDLQLGSGTFLAATDDYKGFEEQIVGHKAGEEFDIQVQFPDPYQNNTDLSGKPADFHIVLNKVYAPAELTDEWVASNDDSYTTVDELRKGLKETMQEYYDSQYDSQVKSEIEDKLLETSEVKKYPDGAVDDKVSQIKESYETTVKNYYGMELSDFITSYLKTTEDDFNTKIEEQAKKTVQLEQALRLIAKKEKLELSDKDYEKEMKTYAKNAGADDVDSYKEQVGEDNLKTMILCDKVLDFLVDNCKQTEDASTSTGTSSTGTPSTDDK</sequence>
<evidence type="ECO:0000256" key="2">
    <source>
        <dbReference type="ARBA" id="ARBA00004496"/>
    </source>
</evidence>
<dbReference type="InterPro" id="IPR037041">
    <property type="entry name" value="Trigger_fac_C_sf"/>
</dbReference>
<dbReference type="Gene3D" id="3.10.50.40">
    <property type="match status" value="1"/>
</dbReference>
<feature type="region of interest" description="Disordered" evidence="11">
    <location>
        <begin position="353"/>
        <end position="373"/>
    </location>
</feature>
<keyword evidence="6" id="KW-0143">Chaperone</keyword>
<dbReference type="InterPro" id="IPR001179">
    <property type="entry name" value="PPIase_FKBP_dom"/>
</dbReference>
<dbReference type="GO" id="GO:0015031">
    <property type="term" value="P:protein transport"/>
    <property type="evidence" value="ECO:0007669"/>
    <property type="project" value="InterPro"/>
</dbReference>
<dbReference type="EC" id="5.2.1.8" evidence="10"/>
<comment type="function">
    <text evidence="9">Involved in protein export. Acts as a chaperone by maintaining the newly synthesized protein in an open conformation. Functions as a peptidyl-prolyl cis-trans isomerase.</text>
</comment>
<dbReference type="GO" id="GO:0051301">
    <property type="term" value="P:cell division"/>
    <property type="evidence" value="ECO:0007669"/>
    <property type="project" value="UniProtKB-KW"/>
</dbReference>
<feature type="chain" id="PRO_5038688413" description="peptidylprolyl isomerase" evidence="12">
    <location>
        <begin position="20"/>
        <end position="373"/>
    </location>
</feature>
<dbReference type="GO" id="GO:0006457">
    <property type="term" value="P:protein folding"/>
    <property type="evidence" value="ECO:0007669"/>
    <property type="project" value="InterPro"/>
</dbReference>
<dbReference type="GO" id="GO:0005737">
    <property type="term" value="C:cytoplasm"/>
    <property type="evidence" value="ECO:0007669"/>
    <property type="project" value="UniProtKB-SubCell"/>
</dbReference>
<reference evidence="14 15" key="1">
    <citation type="submission" date="2018-08" db="EMBL/GenBank/DDBJ databases">
        <title>A genome reference for cultivated species of the human gut microbiota.</title>
        <authorList>
            <person name="Zou Y."/>
            <person name="Xue W."/>
            <person name="Luo G."/>
        </authorList>
    </citation>
    <scope>NUCLEOTIDE SEQUENCE [LARGE SCALE GENOMIC DNA]</scope>
    <source>
        <strain evidence="14 15">TF11-7</strain>
    </source>
</reference>
<feature type="compositionally biased region" description="Low complexity" evidence="11">
    <location>
        <begin position="357"/>
        <end position="373"/>
    </location>
</feature>
<dbReference type="InterPro" id="IPR027304">
    <property type="entry name" value="Trigger_fact/SurA_dom_sf"/>
</dbReference>
<name>A0A3E4LYA1_9FIRM</name>
<evidence type="ECO:0000256" key="11">
    <source>
        <dbReference type="SAM" id="MobiDB-lite"/>
    </source>
</evidence>
<evidence type="ECO:0000313" key="14">
    <source>
        <dbReference type="EMBL" id="RGK42397.1"/>
    </source>
</evidence>
<comment type="catalytic activity">
    <reaction evidence="1 10">
        <text>[protein]-peptidylproline (omega=180) = [protein]-peptidylproline (omega=0)</text>
        <dbReference type="Rhea" id="RHEA:16237"/>
        <dbReference type="Rhea" id="RHEA-COMP:10747"/>
        <dbReference type="Rhea" id="RHEA-COMP:10748"/>
        <dbReference type="ChEBI" id="CHEBI:83833"/>
        <dbReference type="ChEBI" id="CHEBI:83834"/>
        <dbReference type="EC" id="5.2.1.8"/>
    </reaction>
</comment>
<keyword evidence="4" id="KW-0132">Cell division</keyword>
<dbReference type="Gene3D" id="1.10.3120.10">
    <property type="entry name" value="Trigger factor, C-terminal domain"/>
    <property type="match status" value="1"/>
</dbReference>
<dbReference type="RefSeq" id="WP_023920757.1">
    <property type="nucleotide sequence ID" value="NZ_CAJMJQ010000003.1"/>
</dbReference>
<keyword evidence="12" id="KW-0732">Signal</keyword>
<keyword evidence="7 10" id="KW-0413">Isomerase</keyword>
<dbReference type="InterPro" id="IPR046357">
    <property type="entry name" value="PPIase_dom_sf"/>
</dbReference>
<evidence type="ECO:0000256" key="12">
    <source>
        <dbReference type="SAM" id="SignalP"/>
    </source>
</evidence>
<dbReference type="NCBIfam" id="TIGR00115">
    <property type="entry name" value="tig"/>
    <property type="match status" value="1"/>
</dbReference>
<keyword evidence="5 10" id="KW-0697">Rotamase</keyword>
<evidence type="ECO:0000256" key="7">
    <source>
        <dbReference type="ARBA" id="ARBA00023235"/>
    </source>
</evidence>
<evidence type="ECO:0000256" key="10">
    <source>
        <dbReference type="PROSITE-ProRule" id="PRU00277"/>
    </source>
</evidence>
<dbReference type="GO" id="GO:0003755">
    <property type="term" value="F:peptidyl-prolyl cis-trans isomerase activity"/>
    <property type="evidence" value="ECO:0007669"/>
    <property type="project" value="UniProtKB-KW"/>
</dbReference>
<dbReference type="Pfam" id="PF05698">
    <property type="entry name" value="Trigger_C"/>
    <property type="match status" value="1"/>
</dbReference>
<dbReference type="AlphaFoldDB" id="A0A3E4LYA1"/>
<proteinExistence type="inferred from homology"/>
<evidence type="ECO:0000256" key="5">
    <source>
        <dbReference type="ARBA" id="ARBA00023110"/>
    </source>
</evidence>
<feature type="domain" description="PPIase FKBP-type" evidence="13">
    <location>
        <begin position="81"/>
        <end position="147"/>
    </location>
</feature>
<organism evidence="14 15">
    <name type="scientific">[Ruminococcus] lactaris</name>
    <dbReference type="NCBI Taxonomy" id="46228"/>
    <lineage>
        <taxon>Bacteria</taxon>
        <taxon>Bacillati</taxon>
        <taxon>Bacillota</taxon>
        <taxon>Clostridia</taxon>
        <taxon>Lachnospirales</taxon>
        <taxon>Lachnospiraceae</taxon>
        <taxon>Mediterraneibacter</taxon>
    </lineage>
</organism>
<comment type="caution">
    <text evidence="14">The sequence shown here is derived from an EMBL/GenBank/DDBJ whole genome shotgun (WGS) entry which is preliminary data.</text>
</comment>
<evidence type="ECO:0000256" key="8">
    <source>
        <dbReference type="ARBA" id="ARBA00023306"/>
    </source>
</evidence>
<comment type="similarity">
    <text evidence="3">Belongs to the FKBP-type PPIase family. Tig subfamily.</text>
</comment>
<evidence type="ECO:0000313" key="15">
    <source>
        <dbReference type="Proteomes" id="UP000260793"/>
    </source>
</evidence>
<feature type="signal peptide" evidence="12">
    <location>
        <begin position="1"/>
        <end position="19"/>
    </location>
</feature>
<dbReference type="Proteomes" id="UP000260793">
    <property type="component" value="Unassembled WGS sequence"/>
</dbReference>
<protein>
    <recommendedName>
        <fullName evidence="10">peptidylprolyl isomerase</fullName>
        <ecNumber evidence="10">5.2.1.8</ecNumber>
    </recommendedName>
</protein>
<dbReference type="EMBL" id="QSQN01000003">
    <property type="protein sequence ID" value="RGK42397.1"/>
    <property type="molecule type" value="Genomic_DNA"/>
</dbReference>
<evidence type="ECO:0000256" key="9">
    <source>
        <dbReference type="ARBA" id="ARBA00024849"/>
    </source>
</evidence>
<dbReference type="PROSITE" id="PS51257">
    <property type="entry name" value="PROKAR_LIPOPROTEIN"/>
    <property type="match status" value="1"/>
</dbReference>
<dbReference type="SUPFAM" id="SSF109998">
    <property type="entry name" value="Triger factor/SurA peptide-binding domain-like"/>
    <property type="match status" value="1"/>
</dbReference>
<gene>
    <name evidence="14" type="primary">tig</name>
    <name evidence="14" type="ORF">DXD17_01490</name>
</gene>
<evidence type="ECO:0000256" key="1">
    <source>
        <dbReference type="ARBA" id="ARBA00000971"/>
    </source>
</evidence>
<evidence type="ECO:0000259" key="13">
    <source>
        <dbReference type="PROSITE" id="PS50059"/>
    </source>
</evidence>
<keyword evidence="8" id="KW-0131">Cell cycle</keyword>
<dbReference type="FunFam" id="3.10.50.40:FF:000001">
    <property type="entry name" value="Trigger factor"/>
    <property type="match status" value="1"/>
</dbReference>
<dbReference type="Pfam" id="PF00254">
    <property type="entry name" value="FKBP_C"/>
    <property type="match status" value="1"/>
</dbReference>
<evidence type="ECO:0000256" key="3">
    <source>
        <dbReference type="ARBA" id="ARBA00005464"/>
    </source>
</evidence>
<evidence type="ECO:0000256" key="4">
    <source>
        <dbReference type="ARBA" id="ARBA00022618"/>
    </source>
</evidence>
<dbReference type="InterPro" id="IPR008880">
    <property type="entry name" value="Trigger_fac_C"/>
</dbReference>